<feature type="compositionally biased region" description="Low complexity" evidence="1">
    <location>
        <begin position="406"/>
        <end position="416"/>
    </location>
</feature>
<feature type="compositionally biased region" description="Low complexity" evidence="1">
    <location>
        <begin position="141"/>
        <end position="150"/>
    </location>
</feature>
<dbReference type="AlphaFoldDB" id="A0A645BKM0"/>
<accession>A0A645BKM0</accession>
<feature type="compositionally biased region" description="Basic residues" evidence="1">
    <location>
        <begin position="183"/>
        <end position="193"/>
    </location>
</feature>
<feature type="compositionally biased region" description="Low complexity" evidence="1">
    <location>
        <begin position="7"/>
        <end position="23"/>
    </location>
</feature>
<gene>
    <name evidence="2" type="ORF">SDC9_112708</name>
</gene>
<organism evidence="2">
    <name type="scientific">bioreactor metagenome</name>
    <dbReference type="NCBI Taxonomy" id="1076179"/>
    <lineage>
        <taxon>unclassified sequences</taxon>
        <taxon>metagenomes</taxon>
        <taxon>ecological metagenomes</taxon>
    </lineage>
</organism>
<protein>
    <submittedName>
        <fullName evidence="2">Uncharacterized protein</fullName>
    </submittedName>
</protein>
<feature type="compositionally biased region" description="Basic residues" evidence="1">
    <location>
        <begin position="248"/>
        <end position="258"/>
    </location>
</feature>
<evidence type="ECO:0000256" key="1">
    <source>
        <dbReference type="SAM" id="MobiDB-lite"/>
    </source>
</evidence>
<feature type="compositionally biased region" description="Low complexity" evidence="1">
    <location>
        <begin position="429"/>
        <end position="446"/>
    </location>
</feature>
<feature type="region of interest" description="Disordered" evidence="1">
    <location>
        <begin position="1"/>
        <end position="62"/>
    </location>
</feature>
<feature type="compositionally biased region" description="Basic and acidic residues" evidence="1">
    <location>
        <begin position="119"/>
        <end position="131"/>
    </location>
</feature>
<sequence length="446" mass="50338">MPEPENAPGQAPQAVAAAQQRQQPQRRRKDHAGQAPVGRMQLRRPQKPLVEGQLSRIRRQPIQESNLGAQEFAEMAVVAAEGRKPHRQQCRHRQSGQNRQTLERGMPVKPQPVEQPAPRQHELDHRRKECAMDPVVRQQHRGQGQRQIGQKPDIAPLARSHAATGKAGDFQQPQRTDQQLRRIPARHRQKRRAEHPGQHPDPPPPFRTGLGRQIGHQKWECKRPFDQILPGIPSQRRCRKGLDQSSAHRQRPRHPQHQKQHENQRRHQRQMPGQRQPDQAAFRRRILISSALRRPAKPAPQLQQSALGVLQPQRHLFGHRIARHRRKLRIDAADGFARGRLLNIAVHDGAFDQKRREIALGRLLQRTHIALGNGVAETEGRQPDGQKPVDTDMAAKMGQDCHRHASASSPPHSLPAGATAITNSPFQTRPAVAASSSPAAPRRISS</sequence>
<reference evidence="2" key="1">
    <citation type="submission" date="2019-08" db="EMBL/GenBank/DDBJ databases">
        <authorList>
            <person name="Kucharzyk K."/>
            <person name="Murdoch R.W."/>
            <person name="Higgins S."/>
            <person name="Loffler F."/>
        </authorList>
    </citation>
    <scope>NUCLEOTIDE SEQUENCE</scope>
</reference>
<dbReference type="EMBL" id="VSSQ01020727">
    <property type="protein sequence ID" value="MPM65806.1"/>
    <property type="molecule type" value="Genomic_DNA"/>
</dbReference>
<comment type="caution">
    <text evidence="2">The sequence shown here is derived from an EMBL/GenBank/DDBJ whole genome shotgun (WGS) entry which is preliminary data.</text>
</comment>
<evidence type="ECO:0000313" key="2">
    <source>
        <dbReference type="EMBL" id="MPM65806.1"/>
    </source>
</evidence>
<feature type="compositionally biased region" description="Basic residues" evidence="1">
    <location>
        <begin position="84"/>
        <end position="94"/>
    </location>
</feature>
<feature type="region of interest" description="Disordered" evidence="1">
    <location>
        <begin position="82"/>
        <end position="211"/>
    </location>
</feature>
<feature type="region of interest" description="Disordered" evidence="1">
    <location>
        <begin position="226"/>
        <end position="280"/>
    </location>
</feature>
<name>A0A645BKM0_9ZZZZ</name>
<feature type="region of interest" description="Disordered" evidence="1">
    <location>
        <begin position="399"/>
        <end position="446"/>
    </location>
</feature>
<proteinExistence type="predicted"/>